<dbReference type="Pfam" id="PF09234">
    <property type="entry name" value="DUF1963"/>
    <property type="match status" value="1"/>
</dbReference>
<dbReference type="SUPFAM" id="SSF103032">
    <property type="entry name" value="Hypothetical protein YwqG"/>
    <property type="match status" value="1"/>
</dbReference>
<dbReference type="STRING" id="1977882.B9T28_10860"/>
<evidence type="ECO:0000313" key="1">
    <source>
        <dbReference type="EMBL" id="OTG64697.1"/>
    </source>
</evidence>
<dbReference type="Proteomes" id="UP000242765">
    <property type="component" value="Unassembled WGS sequence"/>
</dbReference>
<keyword evidence="2" id="KW-1185">Reference proteome</keyword>
<comment type="caution">
    <text evidence="1">The sequence shown here is derived from an EMBL/GenBank/DDBJ whole genome shotgun (WGS) entry which is preliminary data.</text>
</comment>
<dbReference type="InterPro" id="IPR035948">
    <property type="entry name" value="YwqG-like_sf"/>
</dbReference>
<dbReference type="PANTHER" id="PTHR36436:SF6">
    <property type="entry name" value="SLL5081 PROTEIN"/>
    <property type="match status" value="1"/>
</dbReference>
<dbReference type="PANTHER" id="PTHR36436">
    <property type="entry name" value="SLL5081 PROTEIN"/>
    <property type="match status" value="1"/>
</dbReference>
<accession>A0A1Y3CCC1</accession>
<protein>
    <recommendedName>
        <fullName evidence="3">DUF1963 domain-containing protein</fullName>
    </recommendedName>
</protein>
<gene>
    <name evidence="1" type="ORF">B9T28_10860</name>
</gene>
<evidence type="ECO:0008006" key="3">
    <source>
        <dbReference type="Google" id="ProtNLM"/>
    </source>
</evidence>
<dbReference type="RefSeq" id="WP_086204006.1">
    <property type="nucleotide sequence ID" value="NZ_NEGB01000006.1"/>
</dbReference>
<dbReference type="Gene3D" id="2.30.320.10">
    <property type="entry name" value="YwqG-like"/>
    <property type="match status" value="1"/>
</dbReference>
<organism evidence="1 2">
    <name type="scientific">Acinetobacter silvestris</name>
    <dbReference type="NCBI Taxonomy" id="1977882"/>
    <lineage>
        <taxon>Bacteria</taxon>
        <taxon>Pseudomonadati</taxon>
        <taxon>Pseudomonadota</taxon>
        <taxon>Gammaproteobacteria</taxon>
        <taxon>Moraxellales</taxon>
        <taxon>Moraxellaceae</taxon>
        <taxon>Acinetobacter</taxon>
    </lineage>
</organism>
<evidence type="ECO:0000313" key="2">
    <source>
        <dbReference type="Proteomes" id="UP000242765"/>
    </source>
</evidence>
<dbReference type="InterPro" id="IPR015315">
    <property type="entry name" value="DUF1963"/>
</dbReference>
<dbReference type="OrthoDB" id="4929513at2"/>
<reference evidence="1 2" key="1">
    <citation type="submission" date="2017-04" db="EMBL/GenBank/DDBJ databases">
        <title>High diversity of culturable Acinetobacter species in natural soil and water ecosystems.</title>
        <authorList>
            <person name="Nemec A."/>
            <person name="Radolfova-Krizova L."/>
        </authorList>
    </citation>
    <scope>NUCLEOTIDE SEQUENCE [LARGE SCALE GENOMIC DNA]</scope>
    <source>
        <strain evidence="1 2">ANC 4999</strain>
    </source>
</reference>
<sequence length="278" mass="32397">MNVNWNDIPEAIQPYKDKILITAQSSFEMSLVSDEHLALWQSKVGGEPYLPLKHQYPVDSNNVPLKLLAQINFAELPLHPDLPTKGILQFFIGGDDLYGADFEKGQKQEGFRVLFFDDVMQEKTQLQQDFAPHLSRFTDEEYCSPLSGQYRIEFKPVVQYISVDDFAFGQKILAVEQLYDFEEKFEGEDFYDEWLEPYCEKFSANGHRLLGYPYFTQSDPREYEKNIQDYVLLLQIDSDANEGNDIMWGDVGVGNFFIHPDDLKKRDFSRVLYNWDCS</sequence>
<proteinExistence type="predicted"/>
<dbReference type="AlphaFoldDB" id="A0A1Y3CCC1"/>
<name>A0A1Y3CCC1_9GAMM</name>
<dbReference type="EMBL" id="NEGB01000006">
    <property type="protein sequence ID" value="OTG64697.1"/>
    <property type="molecule type" value="Genomic_DNA"/>
</dbReference>